<proteinExistence type="predicted"/>
<evidence type="ECO:0008006" key="4">
    <source>
        <dbReference type="Google" id="ProtNLM"/>
    </source>
</evidence>
<keyword evidence="1" id="KW-0812">Transmembrane</keyword>
<dbReference type="Proteomes" id="UP000268192">
    <property type="component" value="Chromosome"/>
</dbReference>
<evidence type="ECO:0000313" key="2">
    <source>
        <dbReference type="EMBL" id="AZN72938.1"/>
    </source>
</evidence>
<protein>
    <recommendedName>
        <fullName evidence="4">ABC transporter permease subunit</fullName>
    </recommendedName>
</protein>
<keyword evidence="3" id="KW-1185">Reference proteome</keyword>
<feature type="transmembrane region" description="Helical" evidence="1">
    <location>
        <begin position="34"/>
        <end position="52"/>
    </location>
</feature>
<dbReference type="OrthoDB" id="7260900at2"/>
<dbReference type="AlphaFoldDB" id="A0A3Q8XQW9"/>
<evidence type="ECO:0000256" key="1">
    <source>
        <dbReference type="SAM" id="Phobius"/>
    </source>
</evidence>
<dbReference type="RefSeq" id="WP_126011344.1">
    <property type="nucleotide sequence ID" value="NZ_CP032509.1"/>
</dbReference>
<dbReference type="EMBL" id="CP032509">
    <property type="protein sequence ID" value="AZN72938.1"/>
    <property type="molecule type" value="Genomic_DNA"/>
</dbReference>
<accession>A0A3Q8XQW9</accession>
<keyword evidence="1" id="KW-1133">Transmembrane helix</keyword>
<reference evidence="2 3" key="1">
    <citation type="submission" date="2018-09" db="EMBL/GenBank/DDBJ databases">
        <title>Marinorhizobium profundi gen. nov., sp. nov., isolated from a deep-sea sediment sample from the New Britain Trench and proposal of Marinorhizobiaceae fam. nov. in the order Rhizobiales of the class Alphaproteobacteria.</title>
        <authorList>
            <person name="Cao J."/>
        </authorList>
    </citation>
    <scope>NUCLEOTIDE SEQUENCE [LARGE SCALE GENOMIC DNA]</scope>
    <source>
        <strain evidence="2 3">WS11</strain>
    </source>
</reference>
<evidence type="ECO:0000313" key="3">
    <source>
        <dbReference type="Proteomes" id="UP000268192"/>
    </source>
</evidence>
<gene>
    <name evidence="2" type="ORF">D5400_18100</name>
</gene>
<keyword evidence="1" id="KW-0472">Membrane</keyword>
<sequence>MTWIVLVPCEMLGVQARLGYLILDTRDSLASPELVPTMITLGIIGYFIDLYARMIVRRLAPSAT</sequence>
<name>A0A3Q8XQW9_9HYPH</name>
<dbReference type="KEGG" id="abaw:D5400_18100"/>
<organism evidence="2 3">
    <name type="scientific">Georhizobium profundi</name>
    <dbReference type="NCBI Taxonomy" id="2341112"/>
    <lineage>
        <taxon>Bacteria</taxon>
        <taxon>Pseudomonadati</taxon>
        <taxon>Pseudomonadota</taxon>
        <taxon>Alphaproteobacteria</taxon>
        <taxon>Hyphomicrobiales</taxon>
        <taxon>Rhizobiaceae</taxon>
        <taxon>Georhizobium</taxon>
    </lineage>
</organism>